<comment type="pathway">
    <text evidence="11">Protein modification; protein glycosylation.</text>
</comment>
<evidence type="ECO:0000256" key="10">
    <source>
        <dbReference type="ARBA" id="ARBA00023157"/>
    </source>
</evidence>
<evidence type="ECO:0000256" key="2">
    <source>
        <dbReference type="ARBA" id="ARBA00005680"/>
    </source>
</evidence>
<keyword evidence="3 11" id="KW-0808">Transferase</keyword>
<dbReference type="GO" id="GO:0006493">
    <property type="term" value="P:protein O-linked glycosylation"/>
    <property type="evidence" value="ECO:0007669"/>
    <property type="project" value="TreeGrafter"/>
</dbReference>
<dbReference type="Pfam" id="PF02709">
    <property type="entry name" value="Glyco_transf_7C"/>
    <property type="match status" value="1"/>
</dbReference>
<dbReference type="EC" id="2.4.1.-" evidence="11"/>
<dbReference type="SUPFAM" id="SSF50370">
    <property type="entry name" value="Ricin B-like lectins"/>
    <property type="match status" value="1"/>
</dbReference>
<keyword evidence="6" id="KW-0735">Signal-anchor</keyword>
<feature type="domain" description="Ricin B lectin" evidence="12">
    <location>
        <begin position="491"/>
        <end position="613"/>
    </location>
</feature>
<dbReference type="PROSITE" id="PS50231">
    <property type="entry name" value="RICIN_B_LECTIN"/>
    <property type="match status" value="1"/>
</dbReference>
<dbReference type="SUPFAM" id="SSF53448">
    <property type="entry name" value="Nucleotide-diphospho-sugar transferases"/>
    <property type="match status" value="1"/>
</dbReference>
<evidence type="ECO:0000256" key="7">
    <source>
        <dbReference type="ARBA" id="ARBA00022989"/>
    </source>
</evidence>
<dbReference type="CDD" id="cd02510">
    <property type="entry name" value="pp-GalNAc-T"/>
    <property type="match status" value="1"/>
</dbReference>
<dbReference type="Gene3D" id="3.90.550.10">
    <property type="entry name" value="Spore Coat Polysaccharide Biosynthesis Protein SpsA, Chain A"/>
    <property type="match status" value="1"/>
</dbReference>
<keyword evidence="14" id="KW-1185">Reference proteome</keyword>
<evidence type="ECO:0000259" key="12">
    <source>
        <dbReference type="SMART" id="SM00458"/>
    </source>
</evidence>
<keyword evidence="5 11" id="KW-0430">Lectin</keyword>
<dbReference type="OrthoDB" id="6119243at2759"/>
<dbReference type="InterPro" id="IPR045885">
    <property type="entry name" value="GalNAc-T"/>
</dbReference>
<keyword evidence="8 11" id="KW-0333">Golgi apparatus</keyword>
<keyword evidence="7" id="KW-1133">Transmembrane helix</keyword>
<comment type="similarity">
    <text evidence="2 11">Belongs to the glycosyltransferase 2 family. GalNAc-T subfamily.</text>
</comment>
<dbReference type="GO" id="GO:0004653">
    <property type="term" value="F:polypeptide N-acetylgalactosaminyltransferase activity"/>
    <property type="evidence" value="ECO:0007669"/>
    <property type="project" value="TreeGrafter"/>
</dbReference>
<keyword evidence="4" id="KW-0812">Transmembrane</keyword>
<evidence type="ECO:0000256" key="8">
    <source>
        <dbReference type="ARBA" id="ARBA00023034"/>
    </source>
</evidence>
<dbReference type="InterPro" id="IPR001173">
    <property type="entry name" value="Glyco_trans_2-like"/>
</dbReference>
<dbReference type="Proteomes" id="UP000678393">
    <property type="component" value="Unassembled WGS sequence"/>
</dbReference>
<protein>
    <recommendedName>
        <fullName evidence="11">Polypeptide N-acetylgalactosaminyltransferase</fullName>
        <ecNumber evidence="11">2.4.1.-</ecNumber>
    </recommendedName>
    <alternativeName>
        <fullName evidence="11">Protein-UDP acetylgalactosaminyltransferase</fullName>
    </alternativeName>
</protein>
<evidence type="ECO:0000256" key="3">
    <source>
        <dbReference type="ARBA" id="ARBA00022679"/>
    </source>
</evidence>
<evidence type="ECO:0000256" key="9">
    <source>
        <dbReference type="ARBA" id="ARBA00023136"/>
    </source>
</evidence>
<accession>A0A8S3YTZ2</accession>
<dbReference type="CDD" id="cd23441">
    <property type="entry name" value="beta-trefoil_Ricin_GALNT14-like"/>
    <property type="match status" value="1"/>
</dbReference>
<comment type="subcellular location">
    <subcellularLocation>
        <location evidence="1 11">Golgi apparatus membrane</location>
        <topology evidence="1 11">Single-pass type II membrane protein</topology>
    </subcellularLocation>
</comment>
<evidence type="ECO:0000256" key="11">
    <source>
        <dbReference type="RuleBase" id="RU361242"/>
    </source>
</evidence>
<dbReference type="InterPro" id="IPR027791">
    <property type="entry name" value="Galactosyl_T_C"/>
</dbReference>
<dbReference type="Pfam" id="PF00652">
    <property type="entry name" value="Ricin_B_lectin"/>
    <property type="match status" value="1"/>
</dbReference>
<name>A0A8S3YTZ2_9EUPU</name>
<evidence type="ECO:0000256" key="1">
    <source>
        <dbReference type="ARBA" id="ARBA00004323"/>
    </source>
</evidence>
<dbReference type="GO" id="GO:0030246">
    <property type="term" value="F:carbohydrate binding"/>
    <property type="evidence" value="ECO:0007669"/>
    <property type="project" value="UniProtKB-KW"/>
</dbReference>
<evidence type="ECO:0000256" key="6">
    <source>
        <dbReference type="ARBA" id="ARBA00022968"/>
    </source>
</evidence>
<dbReference type="InterPro" id="IPR029044">
    <property type="entry name" value="Nucleotide-diphossugar_trans"/>
</dbReference>
<dbReference type="AlphaFoldDB" id="A0A8S3YTZ2"/>
<dbReference type="InterPro" id="IPR000772">
    <property type="entry name" value="Ricin_B_lectin"/>
</dbReference>
<evidence type="ECO:0000256" key="5">
    <source>
        <dbReference type="ARBA" id="ARBA00022734"/>
    </source>
</evidence>
<comment type="cofactor">
    <cofactor evidence="11">
        <name>Mn(2+)</name>
        <dbReference type="ChEBI" id="CHEBI:29035"/>
    </cofactor>
</comment>
<dbReference type="Pfam" id="PF00535">
    <property type="entry name" value="Glycos_transf_2"/>
    <property type="match status" value="1"/>
</dbReference>
<keyword evidence="10 11" id="KW-1015">Disulfide bond</keyword>
<evidence type="ECO:0000256" key="4">
    <source>
        <dbReference type="ARBA" id="ARBA00022692"/>
    </source>
</evidence>
<comment type="caution">
    <text evidence="13">The sequence shown here is derived from an EMBL/GenBank/DDBJ whole genome shotgun (WGS) entry which is preliminary data.</text>
</comment>
<dbReference type="PANTHER" id="PTHR11675">
    <property type="entry name" value="N-ACETYLGALACTOSAMINYLTRANSFERASE"/>
    <property type="match status" value="1"/>
</dbReference>
<sequence length="620" mass="71327">MAGLTFCFRALLKFKKTGCIVLLLFIFLNITVTIFHEFDSHYKLKQTKKSNLKFFYHSRLDRDLSPHKHSRHLNISDSSVLSTAVTRSQKSRMISIAQFLDGKKTGNPLIDDYGNNDVRNAGELGRGVILTKAEAAQKELVLDDYNVNTIVSDLIPLNRLVPDSRIQGCDKLQYNHSLPSASVIIPFYDEWLSMLLRTVYSIINRSPRHLIKEIILVDDASTLDTLKDQLEIYINENFPLGLVRLLRLPTRLGLIAARMRGSRVATGDVLVFFDSHMEVNINWLPPLLTEIVKDRKVIAMATLDYIRAMTFEYSYNENYLTRYGWDWRLIFFETFFRPDQIGHQTTDTRPGATMVGAAFAIQKEYFFELGGYDEGMRVWGGENLEMSWRVWLCGGRLLHVPCSRIGHVPRGQPYSFPGGRSKIEHFNYKRAVSVWMGNYSRFIYTEFPDIRTLDIGDISSRLELKSKLKCKEFRWYLQNVWPELNVPDENVTVWGMVANEAHPLCLDNNFYLFQDLNQLYLSPCTEKISSQAFSLTTDKLLRTSLQCVVVPDPKEGAAVKLQDCIIGMRDKWDYLQDRSIVHQKSHLCLEANTQGPQLSKCNGSSKSQKWIFKPIHLATN</sequence>
<dbReference type="InterPro" id="IPR035992">
    <property type="entry name" value="Ricin_B-like_lectins"/>
</dbReference>
<keyword evidence="9" id="KW-0472">Membrane</keyword>
<evidence type="ECO:0000313" key="13">
    <source>
        <dbReference type="EMBL" id="CAG5119072.1"/>
    </source>
</evidence>
<keyword evidence="11" id="KW-0464">Manganese</keyword>
<dbReference type="SMART" id="SM00458">
    <property type="entry name" value="RICIN"/>
    <property type="match status" value="1"/>
</dbReference>
<dbReference type="EMBL" id="CAJHNH020000651">
    <property type="protein sequence ID" value="CAG5119072.1"/>
    <property type="molecule type" value="Genomic_DNA"/>
</dbReference>
<evidence type="ECO:0000313" key="14">
    <source>
        <dbReference type="Proteomes" id="UP000678393"/>
    </source>
</evidence>
<dbReference type="PANTHER" id="PTHR11675:SF43">
    <property type="entry name" value="POLYPEPTIDE N-ACETYLGALACTOSAMINYLTRANSFERASE 1"/>
    <property type="match status" value="1"/>
</dbReference>
<dbReference type="Gene3D" id="2.80.10.50">
    <property type="match status" value="1"/>
</dbReference>
<keyword evidence="11" id="KW-0328">Glycosyltransferase</keyword>
<gene>
    <name evidence="13" type="ORF">CUNI_LOCUS4630</name>
</gene>
<organism evidence="13 14">
    <name type="scientific">Candidula unifasciata</name>
    <dbReference type="NCBI Taxonomy" id="100452"/>
    <lineage>
        <taxon>Eukaryota</taxon>
        <taxon>Metazoa</taxon>
        <taxon>Spiralia</taxon>
        <taxon>Lophotrochozoa</taxon>
        <taxon>Mollusca</taxon>
        <taxon>Gastropoda</taxon>
        <taxon>Heterobranchia</taxon>
        <taxon>Euthyneura</taxon>
        <taxon>Panpulmonata</taxon>
        <taxon>Eupulmonata</taxon>
        <taxon>Stylommatophora</taxon>
        <taxon>Helicina</taxon>
        <taxon>Helicoidea</taxon>
        <taxon>Geomitridae</taxon>
        <taxon>Candidula</taxon>
    </lineage>
</organism>
<dbReference type="GO" id="GO:0000139">
    <property type="term" value="C:Golgi membrane"/>
    <property type="evidence" value="ECO:0007669"/>
    <property type="project" value="UniProtKB-SubCell"/>
</dbReference>
<proteinExistence type="inferred from homology"/>
<reference evidence="13" key="1">
    <citation type="submission" date="2021-04" db="EMBL/GenBank/DDBJ databases">
        <authorList>
            <consortium name="Molecular Ecology Group"/>
        </authorList>
    </citation>
    <scope>NUCLEOTIDE SEQUENCE</scope>
</reference>